<feature type="non-terminal residue" evidence="2">
    <location>
        <position position="48"/>
    </location>
</feature>
<keyword evidence="1" id="KW-0472">Membrane</keyword>
<name>A0A5J4P424_9ZZZZ</name>
<dbReference type="EMBL" id="SNRY01011916">
    <property type="protein sequence ID" value="KAA6303952.1"/>
    <property type="molecule type" value="Genomic_DNA"/>
</dbReference>
<dbReference type="AlphaFoldDB" id="A0A5J4P424"/>
<evidence type="ECO:0000256" key="1">
    <source>
        <dbReference type="SAM" id="Phobius"/>
    </source>
</evidence>
<gene>
    <name evidence="2" type="ORF">EZS27_044405</name>
</gene>
<comment type="caution">
    <text evidence="2">The sequence shown here is derived from an EMBL/GenBank/DDBJ whole genome shotgun (WGS) entry which is preliminary data.</text>
</comment>
<keyword evidence="1" id="KW-1133">Transmembrane helix</keyword>
<accession>A0A5J4P424</accession>
<evidence type="ECO:0000313" key="2">
    <source>
        <dbReference type="EMBL" id="KAA6303952.1"/>
    </source>
</evidence>
<reference evidence="2" key="1">
    <citation type="submission" date="2019-03" db="EMBL/GenBank/DDBJ databases">
        <title>Single cell metagenomics reveals metabolic interactions within the superorganism composed of flagellate Streblomastix strix and complex community of Bacteroidetes bacteria on its surface.</title>
        <authorList>
            <person name="Treitli S.C."/>
            <person name="Kolisko M."/>
            <person name="Husnik F."/>
            <person name="Keeling P."/>
            <person name="Hampl V."/>
        </authorList>
    </citation>
    <scope>NUCLEOTIDE SEQUENCE</scope>
    <source>
        <strain evidence="2">STM</strain>
    </source>
</reference>
<protein>
    <submittedName>
        <fullName evidence="2">Uncharacterized protein</fullName>
    </submittedName>
</protein>
<proteinExistence type="predicted"/>
<feature type="transmembrane region" description="Helical" evidence="1">
    <location>
        <begin position="7"/>
        <end position="26"/>
    </location>
</feature>
<organism evidence="2">
    <name type="scientific">termite gut metagenome</name>
    <dbReference type="NCBI Taxonomy" id="433724"/>
    <lineage>
        <taxon>unclassified sequences</taxon>
        <taxon>metagenomes</taxon>
        <taxon>organismal metagenomes</taxon>
    </lineage>
</organism>
<keyword evidence="1" id="KW-0812">Transmembrane</keyword>
<sequence>MKNKFRNIFLGFGIIVILIMIFSFNMEYEELWGSLKRAGYYLPFILVL</sequence>